<feature type="region of interest" description="Disordered" evidence="1">
    <location>
        <begin position="211"/>
        <end position="244"/>
    </location>
</feature>
<evidence type="ECO:0000259" key="2">
    <source>
        <dbReference type="Pfam" id="PF05685"/>
    </source>
</evidence>
<dbReference type="KEGG" id="npu:Npun_F5219"/>
<dbReference type="OrthoDB" id="428258at2"/>
<gene>
    <name evidence="3" type="ordered locus">Npun_F5219</name>
</gene>
<protein>
    <recommendedName>
        <fullName evidence="2">Putative restriction endonuclease domain-containing protein</fullName>
    </recommendedName>
</protein>
<dbReference type="Proteomes" id="UP000001191">
    <property type="component" value="Chromosome"/>
</dbReference>
<dbReference type="AlphaFoldDB" id="B2J399"/>
<dbReference type="SUPFAM" id="SSF52980">
    <property type="entry name" value="Restriction endonuclease-like"/>
    <property type="match status" value="1"/>
</dbReference>
<feature type="domain" description="Putative restriction endonuclease" evidence="2">
    <location>
        <begin position="32"/>
        <end position="156"/>
    </location>
</feature>
<sequence>MLNYNLPRHLPSAEELPDSDETPVDNELQELIPGLLKAILLLLWAERMDWLFAIDMGIYYHPDKPPIVPDGFLSLGVERFYDEELRPSYVLWDENVVPIFVLEVVSQNYRKEYTTKLDEYEALGVLYYVIYSSRRRRKPHLEVHKLVNGKYELQEGNPVWLPEIGLGIGCERGNYCGVTREWMYWYDEQGQRYLTPAEQVKQEVQRAQQEAQRAQQEAQRAQQEAQRAQQEAQRAQQEAQRANVAEQRVQQLAEQLRALGIDPDNLV</sequence>
<evidence type="ECO:0000313" key="4">
    <source>
        <dbReference type="Proteomes" id="UP000001191"/>
    </source>
</evidence>
<dbReference type="HOGENOM" id="CLU_075279_2_1_3"/>
<dbReference type="InterPro" id="IPR021793">
    <property type="entry name" value="Oprl"/>
</dbReference>
<organism evidence="3 4">
    <name type="scientific">Nostoc punctiforme (strain ATCC 29133 / PCC 73102)</name>
    <dbReference type="NCBI Taxonomy" id="63737"/>
    <lineage>
        <taxon>Bacteria</taxon>
        <taxon>Bacillati</taxon>
        <taxon>Cyanobacteriota</taxon>
        <taxon>Cyanophyceae</taxon>
        <taxon>Nostocales</taxon>
        <taxon>Nostocaceae</taxon>
        <taxon>Nostoc</taxon>
    </lineage>
</organism>
<reference evidence="3 4" key="2">
    <citation type="journal article" date="2013" name="Plant Physiol.">
        <title>A Nostoc punctiforme Sugar Transporter Necessary to Establish a Cyanobacterium-Plant Symbiosis.</title>
        <authorList>
            <person name="Ekman M."/>
            <person name="Picossi S."/>
            <person name="Campbell E.L."/>
            <person name="Meeks J.C."/>
            <person name="Flores E."/>
        </authorList>
    </citation>
    <scope>NUCLEOTIDE SEQUENCE [LARGE SCALE GENOMIC DNA]</scope>
    <source>
        <strain evidence="4">ATCC 29133 / PCC 73102</strain>
    </source>
</reference>
<name>B2J399_NOSP7</name>
<dbReference type="Gene3D" id="3.90.1570.10">
    <property type="entry name" value="tt1808, chain A"/>
    <property type="match status" value="1"/>
</dbReference>
<dbReference type="RefSeq" id="WP_012411501.1">
    <property type="nucleotide sequence ID" value="NC_010628.1"/>
</dbReference>
<dbReference type="InterPro" id="IPR011335">
    <property type="entry name" value="Restrct_endonuc-II-like"/>
</dbReference>
<dbReference type="Pfam" id="PF11839">
    <property type="entry name" value="Alanine_zipper"/>
    <property type="match status" value="1"/>
</dbReference>
<dbReference type="EMBL" id="CP001037">
    <property type="protein sequence ID" value="ACC83549.1"/>
    <property type="molecule type" value="Genomic_DNA"/>
</dbReference>
<dbReference type="eggNOG" id="COG4636">
    <property type="taxonomic scope" value="Bacteria"/>
</dbReference>
<dbReference type="EnsemblBacteria" id="ACC83549">
    <property type="protein sequence ID" value="ACC83549"/>
    <property type="gene ID" value="Npun_F5219"/>
</dbReference>
<dbReference type="InterPro" id="IPR008538">
    <property type="entry name" value="Uma2"/>
</dbReference>
<dbReference type="STRING" id="63737.Npun_F5219"/>
<dbReference type="Pfam" id="PF05685">
    <property type="entry name" value="Uma2"/>
    <property type="match status" value="1"/>
</dbReference>
<reference evidence="4" key="1">
    <citation type="submission" date="2008-04" db="EMBL/GenBank/DDBJ databases">
        <title>Complete sequence of chromosome of Nostoc punctiforme ATCC 29133.</title>
        <authorList>
            <consortium name="US DOE Joint Genome Institute"/>
            <person name="Copeland A."/>
            <person name="Lucas S."/>
            <person name="Lapidus A."/>
            <person name="Glavina del Rio T."/>
            <person name="Dalin E."/>
            <person name="Tice H."/>
            <person name="Pitluck S."/>
            <person name="Chain P."/>
            <person name="Malfatti S."/>
            <person name="Shin M."/>
            <person name="Vergez L."/>
            <person name="Schmutz J."/>
            <person name="Larimer F."/>
            <person name="Land M."/>
            <person name="Hauser L."/>
            <person name="Kyrpides N."/>
            <person name="Kim E."/>
            <person name="Meeks J.C."/>
            <person name="Elhai J."/>
            <person name="Campbell E.L."/>
            <person name="Thiel T."/>
            <person name="Longmire J."/>
            <person name="Potts M."/>
            <person name="Atlas R."/>
        </authorList>
    </citation>
    <scope>NUCLEOTIDE SEQUENCE [LARGE SCALE GENOMIC DNA]</scope>
    <source>
        <strain evidence="4">ATCC 29133 / PCC 73102</strain>
    </source>
</reference>
<accession>B2J399</accession>
<evidence type="ECO:0000256" key="1">
    <source>
        <dbReference type="SAM" id="MobiDB-lite"/>
    </source>
</evidence>
<dbReference type="PANTHER" id="PTHR33352:SF3">
    <property type="entry name" value="SLR1612 PROTEIN"/>
    <property type="match status" value="1"/>
</dbReference>
<keyword evidence="4" id="KW-1185">Reference proteome</keyword>
<dbReference type="PhylomeDB" id="B2J399"/>
<dbReference type="InterPro" id="IPR012296">
    <property type="entry name" value="Nuclease_put_TT1808"/>
</dbReference>
<proteinExistence type="predicted"/>
<evidence type="ECO:0000313" key="3">
    <source>
        <dbReference type="EMBL" id="ACC83549.1"/>
    </source>
</evidence>
<dbReference type="PANTHER" id="PTHR33352">
    <property type="entry name" value="SLR1095 PROTEIN"/>
    <property type="match status" value="1"/>
</dbReference>
<dbReference type="CDD" id="cd06260">
    <property type="entry name" value="DUF820-like"/>
    <property type="match status" value="1"/>
</dbReference>